<evidence type="ECO:0000313" key="2">
    <source>
        <dbReference type="EMBL" id="CAG7834996.1"/>
    </source>
</evidence>
<dbReference type="Pfam" id="PF00241">
    <property type="entry name" value="Cofilin_ADF"/>
    <property type="match status" value="1"/>
</dbReference>
<protein>
    <recommendedName>
        <fullName evidence="1">ADF-H domain-containing protein</fullName>
    </recommendedName>
</protein>
<dbReference type="InterPro" id="IPR011171">
    <property type="entry name" value="GMF"/>
</dbReference>
<feature type="domain" description="ADF-H" evidence="1">
    <location>
        <begin position="1"/>
        <end position="66"/>
    </location>
</feature>
<sequence length="72" mass="8677">MEHKDDGRVSYPLCFIFITPRDCKPELQMMYAGSKLSLQKEIDVTRVYELRELEELTEEWLQSKLSNVLYYR</sequence>
<evidence type="ECO:0000313" key="3">
    <source>
        <dbReference type="Proteomes" id="UP000708208"/>
    </source>
</evidence>
<dbReference type="GO" id="GO:0003779">
    <property type="term" value="F:actin binding"/>
    <property type="evidence" value="ECO:0007669"/>
    <property type="project" value="InterPro"/>
</dbReference>
<dbReference type="AlphaFoldDB" id="A0A8J2M8J3"/>
<accession>A0A8J2M8J3</accession>
<dbReference type="EMBL" id="CAJVCH010570464">
    <property type="protein sequence ID" value="CAG7834996.1"/>
    <property type="molecule type" value="Genomic_DNA"/>
</dbReference>
<dbReference type="GO" id="GO:0071846">
    <property type="term" value="P:actin filament debranching"/>
    <property type="evidence" value="ECO:0007669"/>
    <property type="project" value="InterPro"/>
</dbReference>
<dbReference type="GO" id="GO:0034316">
    <property type="term" value="P:negative regulation of Arp2/3 complex-mediated actin nucleation"/>
    <property type="evidence" value="ECO:0007669"/>
    <property type="project" value="TreeGrafter"/>
</dbReference>
<comment type="caution">
    <text evidence="2">The sequence shown here is derived from an EMBL/GenBank/DDBJ whole genome shotgun (WGS) entry which is preliminary data.</text>
</comment>
<proteinExistence type="predicted"/>
<dbReference type="PANTHER" id="PTHR11249:SF2">
    <property type="entry name" value="GLIA MATURATION FACTOR"/>
    <property type="match status" value="1"/>
</dbReference>
<dbReference type="PROSITE" id="PS51263">
    <property type="entry name" value="ADF_H"/>
    <property type="match status" value="1"/>
</dbReference>
<dbReference type="GO" id="GO:0030864">
    <property type="term" value="C:cortical actin cytoskeleton"/>
    <property type="evidence" value="ECO:0007669"/>
    <property type="project" value="TreeGrafter"/>
</dbReference>
<dbReference type="InterPro" id="IPR002108">
    <property type="entry name" value="ADF-H"/>
</dbReference>
<dbReference type="Proteomes" id="UP000708208">
    <property type="component" value="Unassembled WGS sequence"/>
</dbReference>
<organism evidence="2 3">
    <name type="scientific">Allacma fusca</name>
    <dbReference type="NCBI Taxonomy" id="39272"/>
    <lineage>
        <taxon>Eukaryota</taxon>
        <taxon>Metazoa</taxon>
        <taxon>Ecdysozoa</taxon>
        <taxon>Arthropoda</taxon>
        <taxon>Hexapoda</taxon>
        <taxon>Collembola</taxon>
        <taxon>Symphypleona</taxon>
        <taxon>Sminthuridae</taxon>
        <taxon>Allacma</taxon>
    </lineage>
</organism>
<name>A0A8J2M8J3_9HEXA</name>
<reference evidence="2" key="1">
    <citation type="submission" date="2021-06" db="EMBL/GenBank/DDBJ databases">
        <authorList>
            <person name="Hodson N. C."/>
            <person name="Mongue J. A."/>
            <person name="Jaron S. K."/>
        </authorList>
    </citation>
    <scope>NUCLEOTIDE SEQUENCE</scope>
</reference>
<evidence type="ECO:0000259" key="1">
    <source>
        <dbReference type="PROSITE" id="PS51263"/>
    </source>
</evidence>
<gene>
    <name evidence="2" type="ORF">AFUS01_LOCUS44429</name>
</gene>
<keyword evidence="3" id="KW-1185">Reference proteome</keyword>
<dbReference type="GO" id="GO:0071933">
    <property type="term" value="F:Arp2/3 complex binding"/>
    <property type="evidence" value="ECO:0007669"/>
    <property type="project" value="InterPro"/>
</dbReference>
<dbReference type="OrthoDB" id="3919494at2759"/>
<dbReference type="PANTHER" id="PTHR11249">
    <property type="entry name" value="GLIAL FACTOR NATURATION FACTOR"/>
    <property type="match status" value="1"/>
</dbReference>